<reference evidence="2 3" key="1">
    <citation type="submission" date="2017-12" db="EMBL/GenBank/DDBJ databases">
        <title>Comparative genomics of Botrytis spp.</title>
        <authorList>
            <person name="Valero-Jimenez C.A."/>
            <person name="Tapia P."/>
            <person name="Veloso J."/>
            <person name="Silva-Moreno E."/>
            <person name="Staats M."/>
            <person name="Valdes J.H."/>
            <person name="Van Kan J.A.L."/>
        </authorList>
    </citation>
    <scope>NUCLEOTIDE SEQUENCE [LARGE SCALE GENOMIC DNA]</scope>
    <source>
        <strain evidence="2 3">Bt9001</strain>
    </source>
</reference>
<dbReference type="EMBL" id="PQXH01000304">
    <property type="protein sequence ID" value="TGO07227.1"/>
    <property type="molecule type" value="Genomic_DNA"/>
</dbReference>
<evidence type="ECO:0000313" key="2">
    <source>
        <dbReference type="EMBL" id="TGO07227.1"/>
    </source>
</evidence>
<dbReference type="AlphaFoldDB" id="A0A4Z1ECX1"/>
<evidence type="ECO:0000313" key="3">
    <source>
        <dbReference type="Proteomes" id="UP000297777"/>
    </source>
</evidence>
<evidence type="ECO:0000256" key="1">
    <source>
        <dbReference type="SAM" id="MobiDB-lite"/>
    </source>
</evidence>
<proteinExistence type="predicted"/>
<dbReference type="OrthoDB" id="3434684at2759"/>
<feature type="region of interest" description="Disordered" evidence="1">
    <location>
        <begin position="1"/>
        <end position="30"/>
    </location>
</feature>
<gene>
    <name evidence="2" type="ORF">BTUL_0306g00050</name>
</gene>
<keyword evidence="3" id="KW-1185">Reference proteome</keyword>
<organism evidence="2 3">
    <name type="scientific">Botrytis tulipae</name>
    <dbReference type="NCBI Taxonomy" id="87230"/>
    <lineage>
        <taxon>Eukaryota</taxon>
        <taxon>Fungi</taxon>
        <taxon>Dikarya</taxon>
        <taxon>Ascomycota</taxon>
        <taxon>Pezizomycotina</taxon>
        <taxon>Leotiomycetes</taxon>
        <taxon>Helotiales</taxon>
        <taxon>Sclerotiniaceae</taxon>
        <taxon>Botrytis</taxon>
    </lineage>
</organism>
<dbReference type="Proteomes" id="UP000297777">
    <property type="component" value="Unassembled WGS sequence"/>
</dbReference>
<sequence>MSQQRASDLNSIPLSNSRPCSSVYSQDENPFEDNFSLEDLVVKVDEFESISKSNTVAHLIRENQIMYRNVIYYRQEWDALMDLLDELMDSILLIRSTLKECDDKIAEAEAAWLAFWGIIESSRANHWI</sequence>
<comment type="caution">
    <text evidence="2">The sequence shown here is derived from an EMBL/GenBank/DDBJ whole genome shotgun (WGS) entry which is preliminary data.</text>
</comment>
<protein>
    <submittedName>
        <fullName evidence="2">Uncharacterized protein</fullName>
    </submittedName>
</protein>
<name>A0A4Z1ECX1_9HELO</name>
<accession>A0A4Z1ECX1</accession>
<feature type="compositionally biased region" description="Polar residues" evidence="1">
    <location>
        <begin position="1"/>
        <end position="28"/>
    </location>
</feature>